<name>A0A0F8YMN3_9ZZZZ</name>
<comment type="caution">
    <text evidence="1">The sequence shown here is derived from an EMBL/GenBank/DDBJ whole genome shotgun (WGS) entry which is preliminary data.</text>
</comment>
<organism evidence="1">
    <name type="scientific">marine sediment metagenome</name>
    <dbReference type="NCBI Taxonomy" id="412755"/>
    <lineage>
        <taxon>unclassified sequences</taxon>
        <taxon>metagenomes</taxon>
        <taxon>ecological metagenomes</taxon>
    </lineage>
</organism>
<accession>A0A0F8YMN3</accession>
<feature type="non-terminal residue" evidence="1">
    <location>
        <position position="32"/>
    </location>
</feature>
<reference evidence="1" key="1">
    <citation type="journal article" date="2015" name="Nature">
        <title>Complex archaea that bridge the gap between prokaryotes and eukaryotes.</title>
        <authorList>
            <person name="Spang A."/>
            <person name="Saw J.H."/>
            <person name="Jorgensen S.L."/>
            <person name="Zaremba-Niedzwiedzka K."/>
            <person name="Martijn J."/>
            <person name="Lind A.E."/>
            <person name="van Eijk R."/>
            <person name="Schleper C."/>
            <person name="Guy L."/>
            <person name="Ettema T.J."/>
        </authorList>
    </citation>
    <scope>NUCLEOTIDE SEQUENCE</scope>
</reference>
<gene>
    <name evidence="1" type="ORF">LCGC14_3075010</name>
</gene>
<dbReference type="AlphaFoldDB" id="A0A0F8YMN3"/>
<proteinExistence type="predicted"/>
<evidence type="ECO:0000313" key="1">
    <source>
        <dbReference type="EMBL" id="KKK55394.1"/>
    </source>
</evidence>
<sequence length="32" mass="3736">METVIERRHKKFRARIKAHFAKKRAKAKAASA</sequence>
<protein>
    <submittedName>
        <fullName evidence="1">Uncharacterized protein</fullName>
    </submittedName>
</protein>
<dbReference type="EMBL" id="LAZR01065511">
    <property type="protein sequence ID" value="KKK55394.1"/>
    <property type="molecule type" value="Genomic_DNA"/>
</dbReference>